<feature type="region of interest" description="Disordered" evidence="1">
    <location>
        <begin position="12"/>
        <end position="41"/>
    </location>
</feature>
<organism evidence="2 3">
    <name type="scientific">Blastomyces percursus</name>
    <dbReference type="NCBI Taxonomy" id="1658174"/>
    <lineage>
        <taxon>Eukaryota</taxon>
        <taxon>Fungi</taxon>
        <taxon>Dikarya</taxon>
        <taxon>Ascomycota</taxon>
        <taxon>Pezizomycotina</taxon>
        <taxon>Eurotiomycetes</taxon>
        <taxon>Eurotiomycetidae</taxon>
        <taxon>Onygenales</taxon>
        <taxon>Ajellomycetaceae</taxon>
        <taxon>Blastomyces</taxon>
    </lineage>
</organism>
<reference evidence="2 3" key="1">
    <citation type="submission" date="2015-08" db="EMBL/GenBank/DDBJ databases">
        <title>Emmonsia species relationships and genome sequence.</title>
        <authorList>
            <person name="Cuomo C.A."/>
            <person name="Schwartz I.S."/>
            <person name="Kenyon C."/>
            <person name="De Hoog G.S."/>
            <person name="Govender N.P."/>
            <person name="Botha A."/>
            <person name="Moreno L."/>
            <person name="De Vries M."/>
            <person name="Munoz J.F."/>
            <person name="Stielow J.B."/>
        </authorList>
    </citation>
    <scope>NUCLEOTIDE SEQUENCE [LARGE SCALE GENOMIC DNA]</scope>
    <source>
        <strain evidence="2 3">EI222</strain>
    </source>
</reference>
<sequence length="543" mass="59773">MLIGRHCGIATKDLDEKVNPPVSTQRNEEDEKKDNNDKSGGKDLRQMLRFLLSLDDLNLPRKNLHVENAVDLFLLVKRTLFAPDQPQRDEMSAPKEDTSDDKGASADSADSADSPPMNCAPMTPATLAAAARLPCRIITPMPMPGSPRAPFFDGKDMTLFVNWIEMLRALHYVDLSLLKNYCSMDLQRYMEQLVTHCGIWDGMKKQLLADFWYEDSYQQTYNSSYLQALSSKKVHSSQRDILAYCLQFFGIAMQLIRKDELPESLACVWFLRGLPEVVCEEAYCAAGFNKISQANWELSRICDVVSQSQKSKDELARILTLNAAPASTAVPVMSAVPSAARPVSTRPVSDSPVMNGPVSAAAPEATVPEAAVPEAVTPEADIRSQRDVLKINLMDVMTLTVAEVQRRGAAKAAAVPRIIPTLRISLARSSGFDRSNCWGCGDSSHNTPQCSKINILLDQGKIYRDYYGRYFVGSAINHGPRIRFHRFEPYLASIKRALSAPSVSPTGPCMPSAFSGVARRVSSAVSPQVPSPAIKLMDAPECP</sequence>
<dbReference type="STRING" id="1658174.A0A1J9QXV0"/>
<dbReference type="Proteomes" id="UP000242791">
    <property type="component" value="Unassembled WGS sequence"/>
</dbReference>
<evidence type="ECO:0000313" key="3">
    <source>
        <dbReference type="Proteomes" id="UP000242791"/>
    </source>
</evidence>
<feature type="compositionally biased region" description="Basic and acidic residues" evidence="1">
    <location>
        <begin position="26"/>
        <end position="41"/>
    </location>
</feature>
<evidence type="ECO:0000256" key="1">
    <source>
        <dbReference type="SAM" id="MobiDB-lite"/>
    </source>
</evidence>
<comment type="caution">
    <text evidence="2">The sequence shown here is derived from an EMBL/GenBank/DDBJ whole genome shotgun (WGS) entry which is preliminary data.</text>
</comment>
<name>A0A1J9QXV0_9EURO</name>
<proteinExistence type="predicted"/>
<dbReference type="VEuPathDB" id="FungiDB:ACJ73_03579"/>
<accession>A0A1J9QXV0</accession>
<feature type="region of interest" description="Disordered" evidence="1">
    <location>
        <begin position="85"/>
        <end position="121"/>
    </location>
</feature>
<protein>
    <submittedName>
        <fullName evidence="2">Uncharacterized protein</fullName>
    </submittedName>
</protein>
<dbReference type="EMBL" id="LGTZ01000440">
    <property type="protein sequence ID" value="OJD25051.1"/>
    <property type="molecule type" value="Genomic_DNA"/>
</dbReference>
<keyword evidence="3" id="KW-1185">Reference proteome</keyword>
<gene>
    <name evidence="2" type="ORF">ACJ73_03579</name>
</gene>
<feature type="compositionally biased region" description="Basic and acidic residues" evidence="1">
    <location>
        <begin position="86"/>
        <end position="104"/>
    </location>
</feature>
<dbReference type="AlphaFoldDB" id="A0A1J9QXV0"/>
<evidence type="ECO:0000313" key="2">
    <source>
        <dbReference type="EMBL" id="OJD25051.1"/>
    </source>
</evidence>
<feature type="compositionally biased region" description="Low complexity" evidence="1">
    <location>
        <begin position="105"/>
        <end position="121"/>
    </location>
</feature>
<dbReference type="OrthoDB" id="4346369at2759"/>